<dbReference type="RefSeq" id="XP_003337794.1">
    <property type="nucleotide sequence ID" value="XM_003337746.1"/>
</dbReference>
<dbReference type="EMBL" id="DS178390">
    <property type="protein sequence ID" value="EFP93364.1"/>
    <property type="molecule type" value="Genomic_DNA"/>
</dbReference>
<dbReference type="InterPro" id="IPR035979">
    <property type="entry name" value="RBD_domain_sf"/>
</dbReference>
<dbReference type="InterPro" id="IPR000504">
    <property type="entry name" value="RRM_dom"/>
</dbReference>
<dbReference type="OrthoDB" id="5374349at2759"/>
<gene>
    <name evidence="2" type="ORF">PGTG_19097</name>
    <name evidence="3" type="ORF">PGTG_19108</name>
</gene>
<dbReference type="HOGENOM" id="CLU_2237906_0_0_1"/>
<dbReference type="Gene3D" id="3.30.70.330">
    <property type="match status" value="1"/>
</dbReference>
<dbReference type="RefSeq" id="XP_003337783.1">
    <property type="nucleotide sequence ID" value="XM_003337735.1"/>
</dbReference>
<keyword evidence="4" id="KW-1185">Reference proteome</keyword>
<evidence type="ECO:0000313" key="3">
    <source>
        <dbReference type="EMBL" id="EFP93375.1"/>
    </source>
</evidence>
<dbReference type="InterPro" id="IPR012677">
    <property type="entry name" value="Nucleotide-bd_a/b_plait_sf"/>
</dbReference>
<evidence type="ECO:0000313" key="4">
    <source>
        <dbReference type="Proteomes" id="UP000008783"/>
    </source>
</evidence>
<name>E3L9Y9_PUCGT</name>
<proteinExistence type="predicted"/>
<dbReference type="GeneID" id="10543710"/>
<sequence>MHDQSSHCYPSPVRYFHAPLPWPIELANLSPGTTTEDLWTILATYGEIDHCFLLPRKQLNPGTIIHFSDYKTAAAAAEDLDGTFHPLLSSSFPTPPRYKFGGGYK</sequence>
<dbReference type="InParanoid" id="E3L9Y9"/>
<organism evidence="2 4">
    <name type="scientific">Puccinia graminis f. sp. tritici (strain CRL 75-36-700-3 / race SCCL)</name>
    <name type="common">Black stem rust fungus</name>
    <dbReference type="NCBI Taxonomy" id="418459"/>
    <lineage>
        <taxon>Eukaryota</taxon>
        <taxon>Fungi</taxon>
        <taxon>Dikarya</taxon>
        <taxon>Basidiomycota</taxon>
        <taxon>Pucciniomycotina</taxon>
        <taxon>Pucciniomycetes</taxon>
        <taxon>Pucciniales</taxon>
        <taxon>Pucciniaceae</taxon>
        <taxon>Puccinia</taxon>
    </lineage>
</organism>
<protein>
    <recommendedName>
        <fullName evidence="1">RRM domain-containing protein</fullName>
    </recommendedName>
</protein>
<feature type="domain" description="RRM" evidence="1">
    <location>
        <begin position="27"/>
        <end position="83"/>
    </location>
</feature>
<dbReference type="VEuPathDB" id="FungiDB:PGTG_19097"/>
<dbReference type="Pfam" id="PF00076">
    <property type="entry name" value="RRM_1"/>
    <property type="match status" value="1"/>
</dbReference>
<evidence type="ECO:0000259" key="1">
    <source>
        <dbReference type="Pfam" id="PF00076"/>
    </source>
</evidence>
<dbReference type="GO" id="GO:0003723">
    <property type="term" value="F:RNA binding"/>
    <property type="evidence" value="ECO:0007669"/>
    <property type="project" value="InterPro"/>
</dbReference>
<dbReference type="VEuPathDB" id="FungiDB:PGTG_19108"/>
<dbReference type="EMBL" id="DS178390">
    <property type="protein sequence ID" value="EFP93375.1"/>
    <property type="molecule type" value="Genomic_DNA"/>
</dbReference>
<reference evidence="4" key="2">
    <citation type="journal article" date="2011" name="Proc. Natl. Acad. Sci. U.S.A.">
        <title>Obligate biotrophy features unraveled by the genomic analysis of rust fungi.</title>
        <authorList>
            <person name="Duplessis S."/>
            <person name="Cuomo C.A."/>
            <person name="Lin Y.-C."/>
            <person name="Aerts A."/>
            <person name="Tisserant E."/>
            <person name="Veneault-Fourrey C."/>
            <person name="Joly D.L."/>
            <person name="Hacquard S."/>
            <person name="Amselem J."/>
            <person name="Cantarel B.L."/>
            <person name="Chiu R."/>
            <person name="Coutinho P.M."/>
            <person name="Feau N."/>
            <person name="Field M."/>
            <person name="Frey P."/>
            <person name="Gelhaye E."/>
            <person name="Goldberg J."/>
            <person name="Grabherr M.G."/>
            <person name="Kodira C.D."/>
            <person name="Kohler A."/>
            <person name="Kuees U."/>
            <person name="Lindquist E.A."/>
            <person name="Lucas S.M."/>
            <person name="Mago R."/>
            <person name="Mauceli E."/>
            <person name="Morin E."/>
            <person name="Murat C."/>
            <person name="Pangilinan J.L."/>
            <person name="Park R."/>
            <person name="Pearson M."/>
            <person name="Quesneville H."/>
            <person name="Rouhier N."/>
            <person name="Sakthikumar S."/>
            <person name="Salamov A.A."/>
            <person name="Schmutz J."/>
            <person name="Selles B."/>
            <person name="Shapiro H."/>
            <person name="Tanguay P."/>
            <person name="Tuskan G.A."/>
            <person name="Henrissat B."/>
            <person name="Van de Peer Y."/>
            <person name="Rouze P."/>
            <person name="Ellis J.G."/>
            <person name="Dodds P.N."/>
            <person name="Schein J.E."/>
            <person name="Zhong S."/>
            <person name="Hamelin R.C."/>
            <person name="Grigoriev I.V."/>
            <person name="Szabo L.J."/>
            <person name="Martin F."/>
        </authorList>
    </citation>
    <scope>NUCLEOTIDE SEQUENCE [LARGE SCALE GENOMIC DNA]</scope>
    <source>
        <strain evidence="4">CRL 75-36-700-3 / race SCCL</strain>
    </source>
</reference>
<dbReference type="KEGG" id="pgr:PGTG_19108"/>
<dbReference type="SUPFAM" id="SSF54928">
    <property type="entry name" value="RNA-binding domain, RBD"/>
    <property type="match status" value="1"/>
</dbReference>
<accession>E3L9Y9</accession>
<dbReference type="Proteomes" id="UP000008783">
    <property type="component" value="Unassembled WGS sequence"/>
</dbReference>
<reference evidence="2" key="3">
    <citation type="submission" date="2012-02" db="EMBL/GenBank/DDBJ databases">
        <title>The Genome Sequence of Puccinia graminis f. sp. tritici Strain CRL 75-36-700-3.</title>
        <authorList>
            <consortium name="The Broad Institute Genome Sequencing Platform"/>
            <person name="Birren B."/>
            <person name="Lander E."/>
            <person name="Galagan J."/>
            <person name="Nusbaum C."/>
            <person name="Devon K."/>
            <person name="Cuomo C."/>
            <person name="Jaffe D."/>
            <person name="Butler J."/>
            <person name="Alvarez P."/>
            <person name="Gnerre S."/>
            <person name="Grabherr M."/>
            <person name="Mauceli E."/>
            <person name="Brockman W."/>
            <person name="Young S."/>
            <person name="LaButti K."/>
            <person name="Sykes S."/>
            <person name="DeCaprio D."/>
            <person name="Crawford M."/>
            <person name="Koehrsen M."/>
            <person name="Engels R."/>
            <person name="Montgomery P."/>
            <person name="Pearson M."/>
            <person name="Howarth C."/>
            <person name="Larson L."/>
            <person name="White J."/>
            <person name="Zeng Q."/>
            <person name="Kodira C."/>
            <person name="Yandava C."/>
            <person name="Alvarado L."/>
            <person name="O'Leary S."/>
            <person name="Szabo L."/>
            <person name="Dean R."/>
            <person name="Schein J."/>
        </authorList>
    </citation>
    <scope>NUCLEOTIDE SEQUENCE</scope>
    <source>
        <strain evidence="2">CRL 75-36-700-3</strain>
    </source>
</reference>
<reference key="1">
    <citation type="submission" date="2007-01" db="EMBL/GenBank/DDBJ databases">
        <title>The Genome Sequence of Puccinia graminis f. sp. tritici Strain CRL 75-36-700-3.</title>
        <authorList>
            <consortium name="The Broad Institute Genome Sequencing Platform"/>
            <person name="Birren B."/>
            <person name="Lander E."/>
            <person name="Galagan J."/>
            <person name="Nusbaum C."/>
            <person name="Devon K."/>
            <person name="Cuomo C."/>
            <person name="Jaffe D."/>
            <person name="Butler J."/>
            <person name="Alvarez P."/>
            <person name="Gnerre S."/>
            <person name="Grabherr M."/>
            <person name="Mauceli E."/>
            <person name="Brockman W."/>
            <person name="Young S."/>
            <person name="LaButti K."/>
            <person name="Sykes S."/>
            <person name="DeCaprio D."/>
            <person name="Crawford M."/>
            <person name="Koehrsen M."/>
            <person name="Engels R."/>
            <person name="Montgomery P."/>
            <person name="Pearson M."/>
            <person name="Howarth C."/>
            <person name="Larson L."/>
            <person name="White J."/>
            <person name="Zeng Q."/>
            <person name="Kodira C."/>
            <person name="Yandava C."/>
            <person name="Alvarado L."/>
            <person name="O'Leary S."/>
            <person name="Szabo L."/>
            <person name="Dean R."/>
            <person name="Schein J."/>
        </authorList>
    </citation>
    <scope>NUCLEOTIDE SEQUENCE</scope>
    <source>
        <strain evidence="3">CRL 75-36-700-3</strain>
    </source>
</reference>
<dbReference type="GeneID" id="10543721"/>
<evidence type="ECO:0000313" key="2">
    <source>
        <dbReference type="EMBL" id="EFP93364.1"/>
    </source>
</evidence>
<dbReference type="AlphaFoldDB" id="E3L9Y9"/>
<dbReference type="CDD" id="cd00590">
    <property type="entry name" value="RRM_SF"/>
    <property type="match status" value="1"/>
</dbReference>
<dbReference type="KEGG" id="pgr:PGTG_19097"/>